<dbReference type="GO" id="GO:0016787">
    <property type="term" value="F:hydrolase activity"/>
    <property type="evidence" value="ECO:0007669"/>
    <property type="project" value="UniProtKB-KW"/>
</dbReference>
<proteinExistence type="predicted"/>
<dbReference type="Gene3D" id="3.20.20.140">
    <property type="entry name" value="Metal-dependent hydrolases"/>
    <property type="match status" value="1"/>
</dbReference>
<dbReference type="OrthoDB" id="8673173at2"/>
<comment type="caution">
    <text evidence="3">The sequence shown here is derived from an EMBL/GenBank/DDBJ whole genome shotgun (WGS) entry which is preliminary data.</text>
</comment>
<evidence type="ECO:0000256" key="1">
    <source>
        <dbReference type="ARBA" id="ARBA00023239"/>
    </source>
</evidence>
<dbReference type="GO" id="GO:0019748">
    <property type="term" value="P:secondary metabolic process"/>
    <property type="evidence" value="ECO:0007669"/>
    <property type="project" value="TreeGrafter"/>
</dbReference>
<dbReference type="RefSeq" id="WP_149852158.1">
    <property type="nucleotide sequence ID" value="NZ_VUOB01000042.1"/>
</dbReference>
<dbReference type="PANTHER" id="PTHR21240">
    <property type="entry name" value="2-AMINO-3-CARBOXYLMUCONATE-6-SEMIALDEHYDE DECARBOXYLASE"/>
    <property type="match status" value="1"/>
</dbReference>
<protein>
    <submittedName>
        <fullName evidence="3">Amidohydrolase</fullName>
    </submittedName>
</protein>
<dbReference type="EMBL" id="VUOB01000042">
    <property type="protein sequence ID" value="KAA2258159.1"/>
    <property type="molecule type" value="Genomic_DNA"/>
</dbReference>
<keyword evidence="1" id="KW-0456">Lyase</keyword>
<dbReference type="PANTHER" id="PTHR21240:SF28">
    <property type="entry name" value="ISO-OROTATE DECARBOXYLASE (EUROFUNG)"/>
    <property type="match status" value="1"/>
</dbReference>
<evidence type="ECO:0000259" key="2">
    <source>
        <dbReference type="Pfam" id="PF04909"/>
    </source>
</evidence>
<keyword evidence="4" id="KW-1185">Reference proteome</keyword>
<dbReference type="Proteomes" id="UP000323454">
    <property type="component" value="Unassembled WGS sequence"/>
</dbReference>
<sequence>MRIDVHAHLWTDDYLDLLDSYGRTDTGTQRGTGAGATEQELAARFALNDSVGIDHQVLSVSPQVPHFAEQRHAVHAAKHANDLYASVVARWPERFSAFAALPLPHTDAALTELTRAIDELGFVGAAVTTDVLGRTLADPAFAPLFEELDRRAGVLYVHPSGHDADTPLIGEHRMRWMVGAPMEDTIAAMHLILAGVPSRYPNVRIINSHLGGALPMLLQRADNQYRWESPETPEKPSDAARRMWFDTVSHGHLPAIRAAAETFGADRLVLGTDFPYQSGDLLRRAVTSVRDALAPADASAVLDHNAAALLRLPAATN</sequence>
<gene>
    <name evidence="3" type="ORF">F0L68_24120</name>
</gene>
<dbReference type="InterPro" id="IPR032465">
    <property type="entry name" value="ACMSD"/>
</dbReference>
<reference evidence="3 4" key="2">
    <citation type="submission" date="2019-09" db="EMBL/GenBank/DDBJ databases">
        <authorList>
            <person name="Jin C."/>
        </authorList>
    </citation>
    <scope>NUCLEOTIDE SEQUENCE [LARGE SCALE GENOMIC DNA]</scope>
    <source>
        <strain evidence="3 4">AN110305</strain>
    </source>
</reference>
<feature type="domain" description="Amidohydrolase-related" evidence="2">
    <location>
        <begin position="3"/>
        <end position="312"/>
    </location>
</feature>
<accession>A0A5B2X4U5</accession>
<dbReference type="InterPro" id="IPR032466">
    <property type="entry name" value="Metal_Hydrolase"/>
</dbReference>
<dbReference type="InterPro" id="IPR006680">
    <property type="entry name" value="Amidohydro-rel"/>
</dbReference>
<keyword evidence="3" id="KW-0378">Hydrolase</keyword>
<name>A0A5B2X4U5_9PSEU</name>
<organism evidence="3 4">
    <name type="scientific">Solihabitans fulvus</name>
    <dbReference type="NCBI Taxonomy" id="1892852"/>
    <lineage>
        <taxon>Bacteria</taxon>
        <taxon>Bacillati</taxon>
        <taxon>Actinomycetota</taxon>
        <taxon>Actinomycetes</taxon>
        <taxon>Pseudonocardiales</taxon>
        <taxon>Pseudonocardiaceae</taxon>
        <taxon>Solihabitans</taxon>
    </lineage>
</organism>
<dbReference type="GO" id="GO:0005737">
    <property type="term" value="C:cytoplasm"/>
    <property type="evidence" value="ECO:0007669"/>
    <property type="project" value="TreeGrafter"/>
</dbReference>
<dbReference type="AlphaFoldDB" id="A0A5B2X4U5"/>
<evidence type="ECO:0000313" key="3">
    <source>
        <dbReference type="EMBL" id="KAA2258159.1"/>
    </source>
</evidence>
<evidence type="ECO:0000313" key="4">
    <source>
        <dbReference type="Proteomes" id="UP000323454"/>
    </source>
</evidence>
<reference evidence="3 4" key="1">
    <citation type="submission" date="2019-09" db="EMBL/GenBank/DDBJ databases">
        <title>Goodfellowia gen. nov., a new genus of the Pseudonocardineae related to Actinoalloteichus, containing Goodfellowia coeruleoviolacea gen. nov., comb. nov. gen. nov., comb. nov.</title>
        <authorList>
            <person name="Labeda D."/>
        </authorList>
    </citation>
    <scope>NUCLEOTIDE SEQUENCE [LARGE SCALE GENOMIC DNA]</scope>
    <source>
        <strain evidence="3 4">AN110305</strain>
    </source>
</reference>
<dbReference type="Pfam" id="PF04909">
    <property type="entry name" value="Amidohydro_2"/>
    <property type="match status" value="1"/>
</dbReference>
<dbReference type="GO" id="GO:0016831">
    <property type="term" value="F:carboxy-lyase activity"/>
    <property type="evidence" value="ECO:0007669"/>
    <property type="project" value="InterPro"/>
</dbReference>
<dbReference type="SUPFAM" id="SSF51556">
    <property type="entry name" value="Metallo-dependent hydrolases"/>
    <property type="match status" value="1"/>
</dbReference>